<dbReference type="AlphaFoldDB" id="A0A3N2DAT8"/>
<dbReference type="RefSeq" id="WP_123739039.1">
    <property type="nucleotide sequence ID" value="NZ_RKHQ01000001.1"/>
</dbReference>
<feature type="transmembrane region" description="Helical" evidence="2">
    <location>
        <begin position="114"/>
        <end position="134"/>
    </location>
</feature>
<evidence type="ECO:0000313" key="3">
    <source>
        <dbReference type="EMBL" id="ROR96925.1"/>
    </source>
</evidence>
<comment type="caution">
    <text evidence="3">The sequence shown here is derived from an EMBL/GenBank/DDBJ whole genome shotgun (WGS) entry which is preliminary data.</text>
</comment>
<reference evidence="3 4" key="1">
    <citation type="submission" date="2018-11" db="EMBL/GenBank/DDBJ databases">
        <title>Sequencing the genomes of 1000 actinobacteria strains.</title>
        <authorList>
            <person name="Klenk H.-P."/>
        </authorList>
    </citation>
    <scope>NUCLEOTIDE SEQUENCE [LARGE SCALE GENOMIC DNA]</scope>
    <source>
        <strain evidence="3 4">DSM 13521</strain>
    </source>
</reference>
<evidence type="ECO:0000256" key="1">
    <source>
        <dbReference type="SAM" id="MobiDB-lite"/>
    </source>
</evidence>
<evidence type="ECO:0000256" key="2">
    <source>
        <dbReference type="SAM" id="Phobius"/>
    </source>
</evidence>
<dbReference type="EMBL" id="RKHQ01000001">
    <property type="protein sequence ID" value="ROR96925.1"/>
    <property type="molecule type" value="Genomic_DNA"/>
</dbReference>
<feature type="transmembrane region" description="Helical" evidence="2">
    <location>
        <begin position="52"/>
        <end position="71"/>
    </location>
</feature>
<dbReference type="InterPro" id="IPR017850">
    <property type="entry name" value="Alkaline_phosphatase_core_sf"/>
</dbReference>
<dbReference type="OrthoDB" id="5404822at2"/>
<feature type="transmembrane region" description="Helical" evidence="2">
    <location>
        <begin position="83"/>
        <end position="102"/>
    </location>
</feature>
<feature type="compositionally biased region" description="Basic and acidic residues" evidence="1">
    <location>
        <begin position="471"/>
        <end position="486"/>
    </location>
</feature>
<protein>
    <submittedName>
        <fullName evidence="3">Type I phosphodiesterase/nucleotide pyrophosphatase</fullName>
    </submittedName>
</protein>
<dbReference type="InterPro" id="IPR002591">
    <property type="entry name" value="Phosphodiest/P_Trfase"/>
</dbReference>
<dbReference type="Proteomes" id="UP000275356">
    <property type="component" value="Unassembled WGS sequence"/>
</dbReference>
<dbReference type="Gene3D" id="3.40.720.10">
    <property type="entry name" value="Alkaline Phosphatase, subunit A"/>
    <property type="match status" value="1"/>
</dbReference>
<name>A0A3N2DAT8_9MICO</name>
<accession>A0A3N2DAT8</accession>
<feature type="region of interest" description="Disordered" evidence="1">
    <location>
        <begin position="469"/>
        <end position="488"/>
    </location>
</feature>
<keyword evidence="2" id="KW-1133">Transmembrane helix</keyword>
<proteinExistence type="predicted"/>
<keyword evidence="2" id="KW-0472">Membrane</keyword>
<keyword evidence="2" id="KW-0812">Transmembrane</keyword>
<dbReference type="Pfam" id="PF01663">
    <property type="entry name" value="Phosphodiest"/>
    <property type="match status" value="1"/>
</dbReference>
<evidence type="ECO:0000313" key="4">
    <source>
        <dbReference type="Proteomes" id="UP000275356"/>
    </source>
</evidence>
<feature type="transmembrane region" description="Helical" evidence="2">
    <location>
        <begin position="25"/>
        <end position="46"/>
    </location>
</feature>
<gene>
    <name evidence="3" type="ORF">EDD28_1518</name>
</gene>
<dbReference type="SUPFAM" id="SSF53649">
    <property type="entry name" value="Alkaline phosphatase-like"/>
    <property type="match status" value="1"/>
</dbReference>
<organism evidence="3 4">
    <name type="scientific">Salana multivorans</name>
    <dbReference type="NCBI Taxonomy" id="120377"/>
    <lineage>
        <taxon>Bacteria</taxon>
        <taxon>Bacillati</taxon>
        <taxon>Actinomycetota</taxon>
        <taxon>Actinomycetes</taxon>
        <taxon>Micrococcales</taxon>
        <taxon>Beutenbergiaceae</taxon>
        <taxon>Salana</taxon>
    </lineage>
</organism>
<sequence>MPTAHPDHSSTPQPPRRVRPDVADLAEALTSFVGSVVGLGVGIAVVDGVSAPSLWAIPLAALVVFAITWLLQAPLRWLADRVGAALAFALGLAVQIATMWAALRLLPGLVVRTWWDAALVLLVAAVVVAVLGWLTASDPAYAVGDVVRRGRRAHRRRARQAANGATGPAAPAREPGLLLVILDGVAEPVLRYAIEAGHAPTMARWLASGRYRLDGWWTQVPATTPASTAGILHGKADHIPAFRWWDASLGRLVVANHPWDAAAIEASFTDGEGLLAHGGAAVATAFSGDAATTQLVMSRTYGHRVKGRRVGSVYIRFLANPFVFFRTLSLTVGEMVKELWQARQARVRGVEPRIGRGGWYVVLRGVTNVWLRALGTTIVAGHMERGTPTIAVDFVDYDEVAHHAGPLRPESMRSLEGLDGVLRALATVNEVALRDYRIVVVSDHGQSLGATFEQVAGRSLTEVVTALMGRPRSERPEEAGHERPGDEDWGPLNALLNEIVAPVRGRTVASGPGRRAAGRPTEPARIDQERLADALDPDAVTVIASGNLGLVWFTGVPGRLQLDEVQRRWPGLVAGLADHVGVGVVVVDSWRGLLVIGPRGVRALEPEVAPDDPEVEGEDPLAIFADVDAAARDLRRAGRLPSTGDLLVVSSVGPDGHVHAFEHQVGSHGGLGGQQNEALLLHPAALTVSDELVGADAVYHQLVAWQRELGLR</sequence>
<keyword evidence="4" id="KW-1185">Reference proteome</keyword>